<accession>A0A3G9GJ46</accession>
<reference evidence="3" key="3">
    <citation type="journal article" date="2017" name="Plant Physiol. Biochem.">
        <title>Differential oxidative and antioxidative response of duckweed Lemna minor toward plant growth promoting/inhibiting bacteria.</title>
        <authorList>
            <person name="Ishizawa H."/>
            <person name="Kuroda M."/>
            <person name="Morikawa M."/>
            <person name="Ike M."/>
        </authorList>
    </citation>
    <scope>NUCLEOTIDE SEQUENCE [LARGE SCALE GENOMIC DNA]</scope>
    <source>
        <strain evidence="3">H3</strain>
    </source>
</reference>
<dbReference type="Gene3D" id="1.20.1050.10">
    <property type="match status" value="1"/>
</dbReference>
<evidence type="ECO:0000313" key="2">
    <source>
        <dbReference type="EMBL" id="BBF87908.1"/>
    </source>
</evidence>
<dbReference type="PROSITE" id="PS50404">
    <property type="entry name" value="GST_NTER"/>
    <property type="match status" value="1"/>
</dbReference>
<dbReference type="CDD" id="cd00570">
    <property type="entry name" value="GST_N_family"/>
    <property type="match status" value="1"/>
</dbReference>
<feature type="domain" description="GST N-terminal" evidence="1">
    <location>
        <begin position="1"/>
        <end position="78"/>
    </location>
</feature>
<keyword evidence="3" id="KW-1185">Reference proteome</keyword>
<dbReference type="PANTHER" id="PTHR44051:SF8">
    <property type="entry name" value="GLUTATHIONE S-TRANSFERASE GSTA"/>
    <property type="match status" value="1"/>
</dbReference>
<protein>
    <submittedName>
        <fullName evidence="2">Glutathione S-transferase family protein</fullName>
    </submittedName>
</protein>
<name>A0A3G9GJ46_9NEIS</name>
<dbReference type="Proteomes" id="UP000198290">
    <property type="component" value="Chromosome"/>
</dbReference>
<organism evidence="2 3">
    <name type="scientific">Aquitalea magnusonii</name>
    <dbReference type="NCBI Taxonomy" id="332411"/>
    <lineage>
        <taxon>Bacteria</taxon>
        <taxon>Pseudomonadati</taxon>
        <taxon>Pseudomonadota</taxon>
        <taxon>Betaproteobacteria</taxon>
        <taxon>Neisseriales</taxon>
        <taxon>Chromobacteriaceae</taxon>
        <taxon>Aquitalea</taxon>
    </lineage>
</organism>
<reference evidence="2 3" key="2">
    <citation type="journal article" date="2017" name="Genome Announc.">
        <title>Draft genome sequence of Aquitalea magnusonii strain H3, a plant growth-promoting bacterium of duckweed Lemna minor.</title>
        <authorList>
            <person name="Ishizawa H."/>
            <person name="Kuroda M."/>
            <person name="Ike M."/>
        </authorList>
    </citation>
    <scope>NUCLEOTIDE SEQUENCE [LARGE SCALE GENOMIC DNA]</scope>
    <source>
        <strain evidence="2 3">H3</strain>
    </source>
</reference>
<dbReference type="InterPro" id="IPR004045">
    <property type="entry name" value="Glutathione_S-Trfase_N"/>
</dbReference>
<keyword evidence="2" id="KW-0808">Transferase</keyword>
<dbReference type="InterPro" id="IPR004046">
    <property type="entry name" value="GST_C"/>
</dbReference>
<dbReference type="SUPFAM" id="SSF47616">
    <property type="entry name" value="GST C-terminal domain-like"/>
    <property type="match status" value="1"/>
</dbReference>
<dbReference type="GO" id="GO:0016740">
    <property type="term" value="F:transferase activity"/>
    <property type="evidence" value="ECO:0007669"/>
    <property type="project" value="UniProtKB-KW"/>
</dbReference>
<dbReference type="RefSeq" id="WP_089082821.1">
    <property type="nucleotide sequence ID" value="NZ_AP018823.1"/>
</dbReference>
<reference evidence="3" key="1">
    <citation type="journal article" date="2017" name="Biotechnol. Biofuels">
        <title>Evaluation of environmental bacterial communities as a factor affecting the growth of duckweed Lemna minor.</title>
        <authorList>
            <person name="Ishizawa H."/>
            <person name="Kuroda M."/>
            <person name="Morikawa M."/>
            <person name="Ike M."/>
        </authorList>
    </citation>
    <scope>NUCLEOTIDE SEQUENCE [LARGE SCALE GENOMIC DNA]</scope>
    <source>
        <strain evidence="3">H3</strain>
    </source>
</reference>
<dbReference type="InterPro" id="IPR036249">
    <property type="entry name" value="Thioredoxin-like_sf"/>
</dbReference>
<dbReference type="AlphaFoldDB" id="A0A3G9GJ46"/>
<dbReference type="InterPro" id="IPR036282">
    <property type="entry name" value="Glutathione-S-Trfase_C_sf"/>
</dbReference>
<dbReference type="Pfam" id="PF13417">
    <property type="entry name" value="GST_N_3"/>
    <property type="match status" value="1"/>
</dbReference>
<dbReference type="KEGG" id="amah:DLM_4343"/>
<dbReference type="OrthoDB" id="5242791at2"/>
<dbReference type="EMBL" id="AP018823">
    <property type="protein sequence ID" value="BBF87908.1"/>
    <property type="molecule type" value="Genomic_DNA"/>
</dbReference>
<gene>
    <name evidence="2" type="ORF">DLM_4343</name>
</gene>
<sequence>MLTLYQFPFSHFCEKVCWALDAKQQPYRVVNLLPALHLLWSKRLARETCLPILCDGPYIVQDSSAIIDYLDLRWPQYGLTPVAEAQARRAREWEHWLGEEIGVPLRLWFYSHVLRQRQYAMAFLLRGASRGQGLVFQALFGLIRHAMFYKMRINPQSAVAALPQLERALDTLQAALQGRDYLVGDAFSRADLTAASLLWPMLPWHGDETAMQACLPEVIRQWRQGFTQRPLYGWLQRTYRLHRPVSCIQP</sequence>
<dbReference type="SUPFAM" id="SSF52833">
    <property type="entry name" value="Thioredoxin-like"/>
    <property type="match status" value="1"/>
</dbReference>
<evidence type="ECO:0000313" key="3">
    <source>
        <dbReference type="Proteomes" id="UP000198290"/>
    </source>
</evidence>
<proteinExistence type="predicted"/>
<dbReference type="PANTHER" id="PTHR44051">
    <property type="entry name" value="GLUTATHIONE S-TRANSFERASE-RELATED"/>
    <property type="match status" value="1"/>
</dbReference>
<dbReference type="Pfam" id="PF00043">
    <property type="entry name" value="GST_C"/>
    <property type="match status" value="1"/>
</dbReference>
<evidence type="ECO:0000259" key="1">
    <source>
        <dbReference type="PROSITE" id="PS50404"/>
    </source>
</evidence>
<dbReference type="Gene3D" id="3.40.30.10">
    <property type="entry name" value="Glutaredoxin"/>
    <property type="match status" value="1"/>
</dbReference>